<accession>A0ABW3JKQ9</accession>
<comment type="function">
    <text evidence="7">Catalyzes the specific phosphorylation of the 3-hydroxyl group of shikimic acid using ATP as a cosubstrate.</text>
</comment>
<evidence type="ECO:0000256" key="1">
    <source>
        <dbReference type="ARBA" id="ARBA00022605"/>
    </source>
</evidence>
<evidence type="ECO:0000256" key="7">
    <source>
        <dbReference type="HAMAP-Rule" id="MF_00109"/>
    </source>
</evidence>
<dbReference type="EC" id="2.7.1.71" evidence="7"/>
<keyword evidence="7" id="KW-0479">Metal-binding</keyword>
<dbReference type="CDD" id="cd00464">
    <property type="entry name" value="SK"/>
    <property type="match status" value="1"/>
</dbReference>
<feature type="binding site" evidence="7">
    <location>
        <position position="79"/>
    </location>
    <ligand>
        <name>substrate</name>
    </ligand>
</feature>
<dbReference type="SUPFAM" id="SSF52540">
    <property type="entry name" value="P-loop containing nucleoside triphosphate hydrolases"/>
    <property type="match status" value="1"/>
</dbReference>
<feature type="binding site" evidence="7">
    <location>
        <begin position="10"/>
        <end position="15"/>
    </location>
    <ligand>
        <name>ATP</name>
        <dbReference type="ChEBI" id="CHEBI:30616"/>
    </ligand>
</feature>
<evidence type="ECO:0000256" key="6">
    <source>
        <dbReference type="ARBA" id="ARBA00023141"/>
    </source>
</evidence>
<keyword evidence="4 7" id="KW-0418">Kinase</keyword>
<feature type="binding site" evidence="7">
    <location>
        <position position="56"/>
    </location>
    <ligand>
        <name>substrate</name>
    </ligand>
</feature>
<keyword evidence="7" id="KW-0963">Cytoplasm</keyword>
<dbReference type="Pfam" id="PF01202">
    <property type="entry name" value="SKI"/>
    <property type="match status" value="1"/>
</dbReference>
<keyword evidence="5 7" id="KW-0067">ATP-binding</keyword>
<feature type="binding site" evidence="7">
    <location>
        <position position="143"/>
    </location>
    <ligand>
        <name>substrate</name>
    </ligand>
</feature>
<dbReference type="HAMAP" id="MF_00109">
    <property type="entry name" value="Shikimate_kinase"/>
    <property type="match status" value="1"/>
</dbReference>
<evidence type="ECO:0000256" key="4">
    <source>
        <dbReference type="ARBA" id="ARBA00022777"/>
    </source>
</evidence>
<feature type="binding site" evidence="7">
    <location>
        <position position="32"/>
    </location>
    <ligand>
        <name>substrate</name>
    </ligand>
</feature>
<proteinExistence type="inferred from homology"/>
<comment type="similarity">
    <text evidence="7">Belongs to the shikimate kinase family.</text>
</comment>
<protein>
    <recommendedName>
        <fullName evidence="7">Shikimate kinase</fullName>
        <shortName evidence="7">SK</shortName>
        <ecNumber evidence="7">2.7.1.71</ecNumber>
    </recommendedName>
</protein>
<comment type="caution">
    <text evidence="8">The sequence shown here is derived from an EMBL/GenBank/DDBJ whole genome shotgun (WGS) entry which is preliminary data.</text>
</comment>
<evidence type="ECO:0000256" key="5">
    <source>
        <dbReference type="ARBA" id="ARBA00022840"/>
    </source>
</evidence>
<keyword evidence="9" id="KW-1185">Reference proteome</keyword>
<dbReference type="Proteomes" id="UP001597061">
    <property type="component" value="Unassembled WGS sequence"/>
</dbReference>
<keyword evidence="6 7" id="KW-0057">Aromatic amino acid biosynthesis</keyword>
<keyword evidence="1 7" id="KW-0028">Amino-acid biosynthesis</keyword>
<evidence type="ECO:0000256" key="2">
    <source>
        <dbReference type="ARBA" id="ARBA00022679"/>
    </source>
</evidence>
<feature type="binding site" evidence="7">
    <location>
        <position position="14"/>
    </location>
    <ligand>
        <name>Mg(2+)</name>
        <dbReference type="ChEBI" id="CHEBI:18420"/>
    </ligand>
</feature>
<comment type="cofactor">
    <cofactor evidence="7">
        <name>Mg(2+)</name>
        <dbReference type="ChEBI" id="CHEBI:18420"/>
    </cofactor>
    <text evidence="7">Binds 1 Mg(2+) ion per subunit.</text>
</comment>
<dbReference type="RefSeq" id="WP_379926772.1">
    <property type="nucleotide sequence ID" value="NZ_JBHTJI010000042.1"/>
</dbReference>
<comment type="catalytic activity">
    <reaction evidence="7">
        <text>shikimate + ATP = 3-phosphoshikimate + ADP + H(+)</text>
        <dbReference type="Rhea" id="RHEA:13121"/>
        <dbReference type="ChEBI" id="CHEBI:15378"/>
        <dbReference type="ChEBI" id="CHEBI:30616"/>
        <dbReference type="ChEBI" id="CHEBI:36208"/>
        <dbReference type="ChEBI" id="CHEBI:145989"/>
        <dbReference type="ChEBI" id="CHEBI:456216"/>
        <dbReference type="EC" id="2.7.1.71"/>
    </reaction>
</comment>
<name>A0ABW3JKQ9_9FLAO</name>
<comment type="pathway">
    <text evidence="7">Metabolic intermediate biosynthesis; chorismate biosynthesis; chorismate from D-erythrose 4-phosphate and phosphoenolpyruvate: step 5/7.</text>
</comment>
<dbReference type="PANTHER" id="PTHR21087:SF16">
    <property type="entry name" value="SHIKIMATE KINASE 1, CHLOROPLASTIC"/>
    <property type="match status" value="1"/>
</dbReference>
<gene>
    <name evidence="7" type="primary">aroK</name>
    <name evidence="8" type="ORF">ACFQ1R_13380</name>
</gene>
<reference evidence="9" key="1">
    <citation type="journal article" date="2019" name="Int. J. Syst. Evol. Microbiol.">
        <title>The Global Catalogue of Microorganisms (GCM) 10K type strain sequencing project: providing services to taxonomists for standard genome sequencing and annotation.</title>
        <authorList>
            <consortium name="The Broad Institute Genomics Platform"/>
            <consortium name="The Broad Institute Genome Sequencing Center for Infectious Disease"/>
            <person name="Wu L."/>
            <person name="Ma J."/>
        </authorList>
    </citation>
    <scope>NUCLEOTIDE SEQUENCE [LARGE SCALE GENOMIC DNA]</scope>
    <source>
        <strain evidence="9">CCUG 62414</strain>
    </source>
</reference>
<dbReference type="GO" id="GO:0016301">
    <property type="term" value="F:kinase activity"/>
    <property type="evidence" value="ECO:0007669"/>
    <property type="project" value="UniProtKB-KW"/>
</dbReference>
<dbReference type="InterPro" id="IPR000623">
    <property type="entry name" value="Shikimate_kinase/TSH1"/>
</dbReference>
<dbReference type="InterPro" id="IPR031322">
    <property type="entry name" value="Shikimate/glucono_kinase"/>
</dbReference>
<comment type="subunit">
    <text evidence="7">Monomer.</text>
</comment>
<dbReference type="PANTHER" id="PTHR21087">
    <property type="entry name" value="SHIKIMATE KINASE"/>
    <property type="match status" value="1"/>
</dbReference>
<organism evidence="8 9">
    <name type="scientific">Mariniflexile jejuense</name>
    <dbReference type="NCBI Taxonomy" id="1173582"/>
    <lineage>
        <taxon>Bacteria</taxon>
        <taxon>Pseudomonadati</taxon>
        <taxon>Bacteroidota</taxon>
        <taxon>Flavobacteriia</taxon>
        <taxon>Flavobacteriales</taxon>
        <taxon>Flavobacteriaceae</taxon>
        <taxon>Mariniflexile</taxon>
    </lineage>
</organism>
<sequence>MILILIGYMASGKSTLGRILAKKLNYEFLDLDDYIEANENTTISNIFKLEGEIYFRKKETFYLKKLLESKTNLVLSLGGGTPCYSNNMEMILNANNAKSIYLKASIPTLIARLKNEKSKRPLIAHIETDELLEEFIGKHLFERSQYYSLANATLSTDNKSEKDIIEELIVKLF</sequence>
<keyword evidence="3 7" id="KW-0547">Nucleotide-binding</keyword>
<keyword evidence="2 7" id="KW-0808">Transferase</keyword>
<feature type="binding site" evidence="7">
    <location>
        <position position="120"/>
    </location>
    <ligand>
        <name>ATP</name>
        <dbReference type="ChEBI" id="CHEBI:30616"/>
    </ligand>
</feature>
<dbReference type="InterPro" id="IPR027417">
    <property type="entry name" value="P-loop_NTPase"/>
</dbReference>
<dbReference type="EMBL" id="JBHTJI010000042">
    <property type="protein sequence ID" value="MFD0991095.1"/>
    <property type="molecule type" value="Genomic_DNA"/>
</dbReference>
<evidence type="ECO:0000313" key="9">
    <source>
        <dbReference type="Proteomes" id="UP001597061"/>
    </source>
</evidence>
<evidence type="ECO:0000313" key="8">
    <source>
        <dbReference type="EMBL" id="MFD0991095.1"/>
    </source>
</evidence>
<comment type="subcellular location">
    <subcellularLocation>
        <location evidence="7">Cytoplasm</location>
    </subcellularLocation>
</comment>
<comment type="caution">
    <text evidence="7">Lacks conserved residue(s) required for the propagation of feature annotation.</text>
</comment>
<keyword evidence="7" id="KW-0460">Magnesium</keyword>
<evidence type="ECO:0000256" key="3">
    <source>
        <dbReference type="ARBA" id="ARBA00022741"/>
    </source>
</evidence>
<dbReference type="Gene3D" id="3.40.50.300">
    <property type="entry name" value="P-loop containing nucleotide triphosphate hydrolases"/>
    <property type="match status" value="1"/>
</dbReference>
<dbReference type="PRINTS" id="PR01100">
    <property type="entry name" value="SHIKIMTKNASE"/>
</dbReference>